<dbReference type="AlphaFoldDB" id="A0AAD9X542"/>
<comment type="caution">
    <text evidence="2">The sequence shown here is derived from an EMBL/GenBank/DDBJ whole genome shotgun (WGS) entry which is preliminary data.</text>
</comment>
<evidence type="ECO:0000259" key="1">
    <source>
        <dbReference type="PROSITE" id="PS50878"/>
    </source>
</evidence>
<gene>
    <name evidence="2" type="ORF">Ddye_012737</name>
</gene>
<evidence type="ECO:0000313" key="2">
    <source>
        <dbReference type="EMBL" id="KAK2652881.1"/>
    </source>
</evidence>
<dbReference type="Proteomes" id="UP001280121">
    <property type="component" value="Unassembled WGS sequence"/>
</dbReference>
<dbReference type="PANTHER" id="PTHR46890">
    <property type="entry name" value="NON-LTR RETROLELEMENT REVERSE TRANSCRIPTASE-LIKE PROTEIN-RELATED"/>
    <property type="match status" value="1"/>
</dbReference>
<proteinExistence type="predicted"/>
<protein>
    <recommendedName>
        <fullName evidence="1">Reverse transcriptase domain-containing protein</fullName>
    </recommendedName>
</protein>
<name>A0AAD9X542_9ROSI</name>
<keyword evidence="3" id="KW-1185">Reference proteome</keyword>
<reference evidence="2" key="1">
    <citation type="journal article" date="2023" name="Plant J.">
        <title>Genome sequences and population genomics provide insights into the demographic history, inbreeding, and mutation load of two 'living fossil' tree species of Dipteronia.</title>
        <authorList>
            <person name="Feng Y."/>
            <person name="Comes H.P."/>
            <person name="Chen J."/>
            <person name="Zhu S."/>
            <person name="Lu R."/>
            <person name="Zhang X."/>
            <person name="Li P."/>
            <person name="Qiu J."/>
            <person name="Olsen K.M."/>
            <person name="Qiu Y."/>
        </authorList>
    </citation>
    <scope>NUCLEOTIDE SEQUENCE</scope>
    <source>
        <strain evidence="2">KIB01</strain>
    </source>
</reference>
<organism evidence="2 3">
    <name type="scientific">Dipteronia dyeriana</name>
    <dbReference type="NCBI Taxonomy" id="168575"/>
    <lineage>
        <taxon>Eukaryota</taxon>
        <taxon>Viridiplantae</taxon>
        <taxon>Streptophyta</taxon>
        <taxon>Embryophyta</taxon>
        <taxon>Tracheophyta</taxon>
        <taxon>Spermatophyta</taxon>
        <taxon>Magnoliopsida</taxon>
        <taxon>eudicotyledons</taxon>
        <taxon>Gunneridae</taxon>
        <taxon>Pentapetalae</taxon>
        <taxon>rosids</taxon>
        <taxon>malvids</taxon>
        <taxon>Sapindales</taxon>
        <taxon>Sapindaceae</taxon>
        <taxon>Hippocastanoideae</taxon>
        <taxon>Acereae</taxon>
        <taxon>Dipteronia</taxon>
    </lineage>
</organism>
<dbReference type="EMBL" id="JANJYI010000004">
    <property type="protein sequence ID" value="KAK2652881.1"/>
    <property type="molecule type" value="Genomic_DNA"/>
</dbReference>
<evidence type="ECO:0000313" key="3">
    <source>
        <dbReference type="Proteomes" id="UP001280121"/>
    </source>
</evidence>
<dbReference type="InterPro" id="IPR000477">
    <property type="entry name" value="RT_dom"/>
</dbReference>
<accession>A0AAD9X542</accession>
<dbReference type="InterPro" id="IPR052343">
    <property type="entry name" value="Retrotransposon-Effector_Assoc"/>
</dbReference>
<dbReference type="PROSITE" id="PS50878">
    <property type="entry name" value="RT_POL"/>
    <property type="match status" value="1"/>
</dbReference>
<sequence>MNAIVWNARGLGSDQAFQVLLKFKQDYSPSIVFFMEIIANHKRMEALRIKLGFVGLTGFYGHPDPGQRCHAWALLCCLQGMYHLLWPCLGDFNEILSDKEKIGGSVQNRSLMTGFQEALDFYGLEGMGFLGRLSHGVTSVMVMCQHWNDWIEVAWCPTKVLASWNQSNRSSLSKETKSKRDELRVATDNIQPGSWNRIKEIETQLDDLLAYEEVYWKQRSRVEWLKEEDRNTRFFHMKAFDRKTRNRIQGLFDNSEEIRVATFTIAPTKASGSDGLPGMFYHKFCDAVGSSVVSACLRCLNNGEPLDAIYNTLVVLILKVKNEEHMNDFLPISLYNVIYKIVSMALVNQLRSVIGEVVSESQSAFIPGRLVSDNAIIVFWCLHALRYRKHMVRSMALKLDMSKVYDRVELGFLDRMMHSLGFLNKWVEMVISCVSSVAFSFLIYGEVYGKLEPSRGLQQGDPLSPYLFLLCTEGLSCVINLAVTAKTMNGFSCIRNSPNISYLFFTDDSLLFSRATDSDCATIRKMIDTYAAASGQAINFDKFVVCVSRPIP</sequence>
<feature type="domain" description="Reverse transcriptase" evidence="1">
    <location>
        <begin position="298"/>
        <end position="552"/>
    </location>
</feature>
<dbReference type="CDD" id="cd01650">
    <property type="entry name" value="RT_nLTR_like"/>
    <property type="match status" value="1"/>
</dbReference>
<dbReference type="SUPFAM" id="SSF56219">
    <property type="entry name" value="DNase I-like"/>
    <property type="match status" value="1"/>
</dbReference>
<dbReference type="PANTHER" id="PTHR46890:SF48">
    <property type="entry name" value="RNA-DIRECTED DNA POLYMERASE"/>
    <property type="match status" value="1"/>
</dbReference>
<dbReference type="Pfam" id="PF00078">
    <property type="entry name" value="RVT_1"/>
    <property type="match status" value="1"/>
</dbReference>
<dbReference type="InterPro" id="IPR036691">
    <property type="entry name" value="Endo/exonu/phosph_ase_sf"/>
</dbReference>